<evidence type="ECO:0000313" key="2">
    <source>
        <dbReference type="Ensembl" id="ENSSVLP00005017597.1"/>
    </source>
</evidence>
<dbReference type="Ensembl" id="ENSSVLT00005019587.1">
    <property type="protein sequence ID" value="ENSSVLP00005017597.1"/>
    <property type="gene ID" value="ENSSVLG00005014104.1"/>
</dbReference>
<protein>
    <submittedName>
        <fullName evidence="2">Uncharacterized protein</fullName>
    </submittedName>
</protein>
<evidence type="ECO:0000313" key="3">
    <source>
        <dbReference type="Proteomes" id="UP000694564"/>
    </source>
</evidence>
<feature type="region of interest" description="Disordered" evidence="1">
    <location>
        <begin position="52"/>
        <end position="80"/>
    </location>
</feature>
<dbReference type="Proteomes" id="UP000694564">
    <property type="component" value="Chromosome X"/>
</dbReference>
<evidence type="ECO:0000256" key="1">
    <source>
        <dbReference type="SAM" id="MobiDB-lite"/>
    </source>
</evidence>
<reference evidence="2" key="2">
    <citation type="submission" date="2025-09" db="UniProtKB">
        <authorList>
            <consortium name="Ensembl"/>
        </authorList>
    </citation>
    <scope>IDENTIFICATION</scope>
</reference>
<dbReference type="OrthoDB" id="1928974at2759"/>
<keyword evidence="3" id="KW-1185">Reference proteome</keyword>
<feature type="region of interest" description="Disordered" evidence="1">
    <location>
        <begin position="1"/>
        <end position="33"/>
    </location>
</feature>
<feature type="compositionally biased region" description="Basic and acidic residues" evidence="1">
    <location>
        <begin position="57"/>
        <end position="80"/>
    </location>
</feature>
<proteinExistence type="predicted"/>
<accession>A0A8D2D136</accession>
<dbReference type="AlphaFoldDB" id="A0A8D2D136"/>
<reference evidence="2" key="1">
    <citation type="submission" date="2025-08" db="UniProtKB">
        <authorList>
            <consortium name="Ensembl"/>
        </authorList>
    </citation>
    <scope>IDENTIFICATION</scope>
</reference>
<organism evidence="2 3">
    <name type="scientific">Sciurus vulgaris</name>
    <name type="common">Eurasian red squirrel</name>
    <dbReference type="NCBI Taxonomy" id="55149"/>
    <lineage>
        <taxon>Eukaryota</taxon>
        <taxon>Metazoa</taxon>
        <taxon>Chordata</taxon>
        <taxon>Craniata</taxon>
        <taxon>Vertebrata</taxon>
        <taxon>Euteleostomi</taxon>
        <taxon>Mammalia</taxon>
        <taxon>Eutheria</taxon>
        <taxon>Euarchontoglires</taxon>
        <taxon>Glires</taxon>
        <taxon>Rodentia</taxon>
        <taxon>Sciuromorpha</taxon>
        <taxon>Sciuridae</taxon>
        <taxon>Sciurinae</taxon>
        <taxon>Sciurini</taxon>
        <taxon>Sciurus</taxon>
    </lineage>
</organism>
<feature type="compositionally biased region" description="Basic and acidic residues" evidence="1">
    <location>
        <begin position="1"/>
        <end position="24"/>
    </location>
</feature>
<name>A0A8D2D136_SCIVU</name>
<dbReference type="GeneTree" id="ENSGT00940000167638"/>
<sequence length="80" mass="9261">MVASDTQKHGLAPEKTSPDRDKKKSTQMYVSPRASKHHYWAGEIAQLVECSPHKHKALDNKERKHRSQEEAKSVPNWQRD</sequence>